<protein>
    <submittedName>
        <fullName evidence="2">M48 family metallopeptidase</fullName>
    </submittedName>
</protein>
<dbReference type="PANTHER" id="PTHR30399:SF1">
    <property type="entry name" value="UTP PYROPHOSPHATASE"/>
    <property type="match status" value="1"/>
</dbReference>
<evidence type="ECO:0000313" key="3">
    <source>
        <dbReference type="Proteomes" id="UP000757103"/>
    </source>
</evidence>
<accession>A0A921MQP1</accession>
<dbReference type="RefSeq" id="WP_273305427.1">
    <property type="nucleotide sequence ID" value="NZ_DYUD01000010.1"/>
</dbReference>
<organism evidence="2 3">
    <name type="scientific">Barnesiella viscericola</name>
    <dbReference type="NCBI Taxonomy" id="397865"/>
    <lineage>
        <taxon>Bacteria</taxon>
        <taxon>Pseudomonadati</taxon>
        <taxon>Bacteroidota</taxon>
        <taxon>Bacteroidia</taxon>
        <taxon>Bacteroidales</taxon>
        <taxon>Barnesiellaceae</taxon>
        <taxon>Barnesiella</taxon>
    </lineage>
</organism>
<dbReference type="AlphaFoldDB" id="A0A921MQP1"/>
<name>A0A921MQP1_9BACT</name>
<dbReference type="PANTHER" id="PTHR30399">
    <property type="entry name" value="UNCHARACTERIZED PROTEIN YGJP"/>
    <property type="match status" value="1"/>
</dbReference>
<sequence>MYEFYDAEFGFVRVRVDSRARRLIFRVKEGVMVITSPAGYSLEQVRRSVDEYRGRLRRLMARGEAVQERCRLSVGDRIPCYGGDIALVAGVVRDRFLFRYEGDSLQVICPPGADLNDPRVRKRLAQGVCRLLYRRAQELLPRRLAQVACRVGAEPRAVSIGRGRRKLGHCTRSREIQLSFYLMFLPEPLVDYVICHELAHLQQMNHGPRFHDLCNRYCGGQELALRKQLRAFTFLF</sequence>
<gene>
    <name evidence="2" type="ORF">K8U91_02715</name>
</gene>
<reference evidence="2" key="2">
    <citation type="submission" date="2021-09" db="EMBL/GenBank/DDBJ databases">
        <authorList>
            <person name="Gilroy R."/>
        </authorList>
    </citation>
    <scope>NUCLEOTIDE SEQUENCE</scope>
    <source>
        <strain evidence="2">CHK121-7720</strain>
    </source>
</reference>
<dbReference type="EMBL" id="DYUD01000010">
    <property type="protein sequence ID" value="HJG88376.1"/>
    <property type="molecule type" value="Genomic_DNA"/>
</dbReference>
<dbReference type="InterPro" id="IPR002725">
    <property type="entry name" value="YgjP-like_metallopeptidase"/>
</dbReference>
<proteinExistence type="predicted"/>
<dbReference type="Gene3D" id="3.30.2010.10">
    <property type="entry name" value="Metalloproteases ('zincins'), catalytic domain"/>
    <property type="match status" value="1"/>
</dbReference>
<dbReference type="CDD" id="cd07344">
    <property type="entry name" value="M48_yhfN_like"/>
    <property type="match status" value="1"/>
</dbReference>
<evidence type="ECO:0000313" key="2">
    <source>
        <dbReference type="EMBL" id="HJG88376.1"/>
    </source>
</evidence>
<comment type="caution">
    <text evidence="2">The sequence shown here is derived from an EMBL/GenBank/DDBJ whole genome shotgun (WGS) entry which is preliminary data.</text>
</comment>
<dbReference type="InterPro" id="IPR053136">
    <property type="entry name" value="UTP_pyrophosphatase-like"/>
</dbReference>
<dbReference type="Proteomes" id="UP000757103">
    <property type="component" value="Unassembled WGS sequence"/>
</dbReference>
<feature type="domain" description="YgjP-like metallopeptidase" evidence="1">
    <location>
        <begin position="21"/>
        <end position="222"/>
    </location>
</feature>
<dbReference type="Pfam" id="PF01863">
    <property type="entry name" value="YgjP-like"/>
    <property type="match status" value="1"/>
</dbReference>
<evidence type="ECO:0000259" key="1">
    <source>
        <dbReference type="Pfam" id="PF01863"/>
    </source>
</evidence>
<reference evidence="2" key="1">
    <citation type="journal article" date="2021" name="PeerJ">
        <title>Extensive microbial diversity within the chicken gut microbiome revealed by metagenomics and culture.</title>
        <authorList>
            <person name="Gilroy R."/>
            <person name="Ravi A."/>
            <person name="Getino M."/>
            <person name="Pursley I."/>
            <person name="Horton D.L."/>
            <person name="Alikhan N.F."/>
            <person name="Baker D."/>
            <person name="Gharbi K."/>
            <person name="Hall N."/>
            <person name="Watson M."/>
            <person name="Adriaenssens E.M."/>
            <person name="Foster-Nyarko E."/>
            <person name="Jarju S."/>
            <person name="Secka A."/>
            <person name="Antonio M."/>
            <person name="Oren A."/>
            <person name="Chaudhuri R.R."/>
            <person name="La Ragione R."/>
            <person name="Hildebrand F."/>
            <person name="Pallen M.J."/>
        </authorList>
    </citation>
    <scope>NUCLEOTIDE SEQUENCE</scope>
    <source>
        <strain evidence="2">CHK121-7720</strain>
    </source>
</reference>